<dbReference type="PANTHER" id="PTHR46656:SF3">
    <property type="entry name" value="PUTATIVE-RELATED"/>
    <property type="match status" value="1"/>
</dbReference>
<proteinExistence type="predicted"/>
<accession>A0A0P9CTX2</accession>
<comment type="caution">
    <text evidence="1">The sequence shown here is derived from an EMBL/GenBank/DDBJ whole genome shotgun (WGS) entry which is preliminary data.</text>
</comment>
<gene>
    <name evidence="1" type="ORF">SE17_34500</name>
</gene>
<dbReference type="Gene3D" id="3.40.50.2000">
    <property type="entry name" value="Glycogen Phosphorylase B"/>
    <property type="match status" value="1"/>
</dbReference>
<dbReference type="EMBL" id="LJCR01002195">
    <property type="protein sequence ID" value="KPV49104.1"/>
    <property type="molecule type" value="Genomic_DNA"/>
</dbReference>
<dbReference type="Proteomes" id="UP000050509">
    <property type="component" value="Unassembled WGS sequence"/>
</dbReference>
<dbReference type="SUPFAM" id="SSF53756">
    <property type="entry name" value="UDP-Glycosyltransferase/glycogen phosphorylase"/>
    <property type="match status" value="1"/>
</dbReference>
<evidence type="ECO:0000313" key="1">
    <source>
        <dbReference type="EMBL" id="KPV49104.1"/>
    </source>
</evidence>
<dbReference type="Pfam" id="PF13692">
    <property type="entry name" value="Glyco_trans_1_4"/>
    <property type="match status" value="1"/>
</dbReference>
<sequence length="366" mass="40291">AAVARSSMLTWHSSFAALTGYSGSSLRYVLGLDALGIPVRPLYLYGTDYDEQVQAGGMHPRIRELQAGPLRLDAPQVVYAPGDRFSKNSGRYRIGFTMLETDRLPASWVEQANQMDELWTPSAWGAEVFRASGVRPPVHVVPLGVDAARFRPADAPRERLRDRTIFLSVFEWGERKGWDVLLRAWRAAFAPDDPVLLLLKIDCRMPLPNPVHDLSAALAGPHAPIGLIYNQPLSGAQLLELYQGCDCFVLPSRGEGWGMPILEAMACGVPAIATDWSAPTTFLNAQNGYPLPIRGLAPTGSTALHYRDAQWAVPDEDALVELLRRAARNPDERRALGRAAREEAERWPWGRGVGVVAERVRALATP</sequence>
<keyword evidence="2" id="KW-1185">Reference proteome</keyword>
<feature type="non-terminal residue" evidence="1">
    <location>
        <position position="1"/>
    </location>
</feature>
<dbReference type="AlphaFoldDB" id="A0A0P9CTX2"/>
<reference evidence="1 2" key="1">
    <citation type="submission" date="2015-09" db="EMBL/GenBank/DDBJ databases">
        <title>Draft genome sequence of Kouleothrix aurantiaca JCM 19913.</title>
        <authorList>
            <person name="Hemp J."/>
        </authorList>
    </citation>
    <scope>NUCLEOTIDE SEQUENCE [LARGE SCALE GENOMIC DNA]</scope>
    <source>
        <strain evidence="1 2">COM-B</strain>
    </source>
</reference>
<protein>
    <submittedName>
        <fullName evidence="1">Uncharacterized protein</fullName>
    </submittedName>
</protein>
<name>A0A0P9CTX2_9CHLR</name>
<dbReference type="PANTHER" id="PTHR46656">
    <property type="entry name" value="PUTATIVE-RELATED"/>
    <property type="match status" value="1"/>
</dbReference>
<evidence type="ECO:0000313" key="2">
    <source>
        <dbReference type="Proteomes" id="UP000050509"/>
    </source>
</evidence>
<organism evidence="1 2">
    <name type="scientific">Kouleothrix aurantiaca</name>
    <dbReference type="NCBI Taxonomy" id="186479"/>
    <lineage>
        <taxon>Bacteria</taxon>
        <taxon>Bacillati</taxon>
        <taxon>Chloroflexota</taxon>
        <taxon>Chloroflexia</taxon>
        <taxon>Chloroflexales</taxon>
        <taxon>Roseiflexineae</taxon>
        <taxon>Roseiflexaceae</taxon>
        <taxon>Kouleothrix</taxon>
    </lineage>
</organism>